<gene>
    <name evidence="2" type="ORF">BN948_01368</name>
</gene>
<feature type="transmembrane region" description="Helical" evidence="1">
    <location>
        <begin position="52"/>
        <end position="69"/>
    </location>
</feature>
<feature type="transmembrane region" description="Helical" evidence="1">
    <location>
        <begin position="26"/>
        <end position="46"/>
    </location>
</feature>
<keyword evidence="3" id="KW-1185">Reference proteome</keyword>
<name>A0A1L1PBR5_HYDIT</name>
<proteinExistence type="predicted"/>
<dbReference type="NCBIfam" id="NF041043">
    <property type="entry name" value="BPSS1780_fam"/>
    <property type="match status" value="1"/>
</dbReference>
<dbReference type="AlphaFoldDB" id="A0A1L1PBR5"/>
<sequence length="270" mass="28629">MRVQINKAGTGWQWVKLGMRTFLRQPLAMSGLFFMFMALVSVLSIVPVLGTAVAVALVPAATLGLMAATREAEQGRFPMPSLLLTAFRGGSARTRNMLVLGALYAAGLFLVMGIAALFAGDVPAAAPIADGTEVTPEAMSAAIGRPGMGVALLAYLPVLMAFWHAPALVFWHGVSPVKSLFFSLVACWNNKGALLLFTLGWAGVFIITGLLLGLLGSIVGGPQVMQIVVYPIVLFMASMFHTSLWFTFRDSFRFEGADGADQPASAADPF</sequence>
<keyword evidence="1" id="KW-0812">Transmembrane</keyword>
<keyword evidence="1" id="KW-0472">Membrane</keyword>
<feature type="transmembrane region" description="Helical" evidence="1">
    <location>
        <begin position="227"/>
        <end position="248"/>
    </location>
</feature>
<reference evidence="3" key="1">
    <citation type="submission" date="2014-11" db="EMBL/GenBank/DDBJ databases">
        <title>Draft genome sequence of Hydrogenophaga intermedia S1.</title>
        <authorList>
            <person name="Gan H.M."/>
            <person name="Chew T.H."/>
            <person name="Stolz A."/>
        </authorList>
    </citation>
    <scope>NUCLEOTIDE SEQUENCE [LARGE SCALE GENOMIC DNA]</scope>
    <source>
        <strain evidence="3">S1</strain>
    </source>
</reference>
<dbReference type="Proteomes" id="UP000028878">
    <property type="component" value="Unassembled WGS sequence"/>
</dbReference>
<keyword evidence="1" id="KW-1133">Transmembrane helix</keyword>
<dbReference type="RefSeq" id="WP_009517201.1">
    <property type="nucleotide sequence ID" value="NZ_CCAE010000007.1"/>
</dbReference>
<dbReference type="EMBL" id="CCAE010000007">
    <property type="protein sequence ID" value="CDN86950.1"/>
    <property type="molecule type" value="Genomic_DNA"/>
</dbReference>
<organism evidence="2 3">
    <name type="scientific">Hydrogenophaga intermedia</name>
    <dbReference type="NCBI Taxonomy" id="65786"/>
    <lineage>
        <taxon>Bacteria</taxon>
        <taxon>Pseudomonadati</taxon>
        <taxon>Pseudomonadota</taxon>
        <taxon>Betaproteobacteria</taxon>
        <taxon>Burkholderiales</taxon>
        <taxon>Comamonadaceae</taxon>
        <taxon>Hydrogenophaga</taxon>
    </lineage>
</organism>
<evidence type="ECO:0000313" key="3">
    <source>
        <dbReference type="Proteomes" id="UP000028878"/>
    </source>
</evidence>
<evidence type="ECO:0000313" key="2">
    <source>
        <dbReference type="EMBL" id="CDN86950.1"/>
    </source>
</evidence>
<feature type="transmembrane region" description="Helical" evidence="1">
    <location>
        <begin position="192"/>
        <end position="215"/>
    </location>
</feature>
<accession>A0A1L1PBR5</accession>
<dbReference type="InterPro" id="IPR047798">
    <property type="entry name" value="BPSS1780-like"/>
</dbReference>
<feature type="transmembrane region" description="Helical" evidence="1">
    <location>
        <begin position="149"/>
        <end position="171"/>
    </location>
</feature>
<protein>
    <submittedName>
        <fullName evidence="2">Putative membrane protein</fullName>
    </submittedName>
</protein>
<evidence type="ECO:0000256" key="1">
    <source>
        <dbReference type="SAM" id="Phobius"/>
    </source>
</evidence>
<feature type="transmembrane region" description="Helical" evidence="1">
    <location>
        <begin position="97"/>
        <end position="119"/>
    </location>
</feature>